<dbReference type="InterPro" id="IPR036390">
    <property type="entry name" value="WH_DNA-bd_sf"/>
</dbReference>
<dbReference type="GO" id="GO:0043531">
    <property type="term" value="F:ADP binding"/>
    <property type="evidence" value="ECO:0007669"/>
    <property type="project" value="InterPro"/>
</dbReference>
<dbReference type="SUPFAM" id="SSF52058">
    <property type="entry name" value="L domain-like"/>
    <property type="match status" value="1"/>
</dbReference>
<dbReference type="Gene3D" id="3.80.10.10">
    <property type="entry name" value="Ribonuclease Inhibitor"/>
    <property type="match status" value="1"/>
</dbReference>
<evidence type="ECO:0000313" key="6">
    <source>
        <dbReference type="Proteomes" id="UP000265520"/>
    </source>
</evidence>
<feature type="domain" description="NB-ARC" evidence="3">
    <location>
        <begin position="38"/>
        <end position="204"/>
    </location>
</feature>
<dbReference type="InterPro" id="IPR044974">
    <property type="entry name" value="Disease_R_plants"/>
</dbReference>
<evidence type="ECO:0000313" key="5">
    <source>
        <dbReference type="EMBL" id="MCH80154.1"/>
    </source>
</evidence>
<organism evidence="5 6">
    <name type="scientific">Trifolium medium</name>
    <dbReference type="NCBI Taxonomy" id="97028"/>
    <lineage>
        <taxon>Eukaryota</taxon>
        <taxon>Viridiplantae</taxon>
        <taxon>Streptophyta</taxon>
        <taxon>Embryophyta</taxon>
        <taxon>Tracheophyta</taxon>
        <taxon>Spermatophyta</taxon>
        <taxon>Magnoliopsida</taxon>
        <taxon>eudicotyledons</taxon>
        <taxon>Gunneridae</taxon>
        <taxon>Pentapetalae</taxon>
        <taxon>rosids</taxon>
        <taxon>fabids</taxon>
        <taxon>Fabales</taxon>
        <taxon>Fabaceae</taxon>
        <taxon>Papilionoideae</taxon>
        <taxon>50 kb inversion clade</taxon>
        <taxon>NPAAA clade</taxon>
        <taxon>Hologalegina</taxon>
        <taxon>IRL clade</taxon>
        <taxon>Trifolieae</taxon>
        <taxon>Trifolium</taxon>
    </lineage>
</organism>
<dbReference type="Proteomes" id="UP000265520">
    <property type="component" value="Unassembled WGS sequence"/>
</dbReference>
<reference evidence="5 6" key="1">
    <citation type="journal article" date="2018" name="Front. Plant Sci.">
        <title>Red Clover (Trifolium pratense) and Zigzag Clover (T. medium) - A Picture of Genomic Similarities and Differences.</title>
        <authorList>
            <person name="Dluhosova J."/>
            <person name="Istvanek J."/>
            <person name="Nedelnik J."/>
            <person name="Repkova J."/>
        </authorList>
    </citation>
    <scope>NUCLEOTIDE SEQUENCE [LARGE SCALE GENOMIC DNA]</scope>
    <source>
        <strain evidence="6">cv. 10/8</strain>
        <tissue evidence="5">Leaf</tissue>
    </source>
</reference>
<dbReference type="Pfam" id="PF00931">
    <property type="entry name" value="NB-ARC"/>
    <property type="match status" value="1"/>
</dbReference>
<protein>
    <submittedName>
        <fullName evidence="5">TIR-NBS-LRR RCT1 resistance protein</fullName>
    </submittedName>
</protein>
<comment type="caution">
    <text evidence="5">The sequence shown here is derived from an EMBL/GenBank/DDBJ whole genome shotgun (WGS) entry which is preliminary data.</text>
</comment>
<dbReference type="GO" id="GO:0006952">
    <property type="term" value="P:defense response"/>
    <property type="evidence" value="ECO:0007669"/>
    <property type="project" value="InterPro"/>
</dbReference>
<evidence type="ECO:0000259" key="3">
    <source>
        <dbReference type="Pfam" id="PF00931"/>
    </source>
</evidence>
<keyword evidence="1" id="KW-0433">Leucine-rich repeat</keyword>
<evidence type="ECO:0000259" key="4">
    <source>
        <dbReference type="Pfam" id="PF23282"/>
    </source>
</evidence>
<dbReference type="InterPro" id="IPR058192">
    <property type="entry name" value="WHD_ROQ1-like"/>
</dbReference>
<evidence type="ECO:0000256" key="2">
    <source>
        <dbReference type="ARBA" id="ARBA00022737"/>
    </source>
</evidence>
<proteinExistence type="predicted"/>
<feature type="non-terminal residue" evidence="5">
    <location>
        <position position="751"/>
    </location>
</feature>
<keyword evidence="6" id="KW-1185">Reference proteome</keyword>
<evidence type="ECO:0000256" key="1">
    <source>
        <dbReference type="ARBA" id="ARBA00022614"/>
    </source>
</evidence>
<dbReference type="InterPro" id="IPR002182">
    <property type="entry name" value="NB-ARC"/>
</dbReference>
<keyword evidence="2" id="KW-0677">Repeat</keyword>
<sequence length="751" mass="85128">NESSDIKNIVENVTRLLDRTELFVAEHPVGVESRVQAATKLLNIQNSEDVLLLGIWGMGGMGKTTIAKAIYNQIGSKFEGRSFLLNIREFWETDSNQVSLQQQILSDVYKTTRFKIRDIESGKNILKQRLAQNRILLVLDDVNDLDQLKAFFGSREWFGPGSRIIITTRDIRLLRSCGVDQVYTIEEMNKSESLELFSWHAFKQPCPTKDFAAHSTDVIAYSGSLPLALQVLGSYLSDCCEISEWQKVLEKLKCIPHDQVQTKLKLSFDGLKDVTEKQIFLDITCFFIGVDQNDVIQILNGCGFFADVGIKVLLERSLLTVDNKNKLRMHALLRDMGRQIIYEESPFDPELRSRLWRHAEVVDVLSKHKGTEAVKGLALEFPRKNTVCLNTKAFKKMNKLRLLQLAWVKLKGDFKYLSRDLRWLCWHGFPKTYAPSEFQQESLVAIEFKHSKLKRIWIKNQMLENLTILNLSHSLYLTETPDFSYLPNLEKLVLKDCPSLPTVSNSIGSLHKLLLINLTDCTGLRKLPRSIYKLKSLETLILSGCSMIDKLEEDLVQMESLTNLICDKTAITKVPFSIVRSKSIGYISLCGFEGFSRDVIPSVIQSWMSPTNNVISLVQRSASITSVVSLDLLKLRSFYVECGSDLQLTQGVARILHVLKASNCQNREASAISTTSQISDMYTSPLIDDCLGQFRTSESKNYLKTLLIQMGTKCQVSNSAQDSILQTADGTWDSFLPPCDKESNWLTFSCK</sequence>
<name>A0A392M0P4_9FABA</name>
<dbReference type="EMBL" id="LXQA010000741">
    <property type="protein sequence ID" value="MCH80154.1"/>
    <property type="molecule type" value="Genomic_DNA"/>
</dbReference>
<dbReference type="Pfam" id="PF23282">
    <property type="entry name" value="WHD_ROQ1"/>
    <property type="match status" value="1"/>
</dbReference>
<dbReference type="AlphaFoldDB" id="A0A392M0P4"/>
<dbReference type="InterPro" id="IPR032675">
    <property type="entry name" value="LRR_dom_sf"/>
</dbReference>
<dbReference type="InterPro" id="IPR042197">
    <property type="entry name" value="Apaf_helical"/>
</dbReference>
<dbReference type="PANTHER" id="PTHR11017">
    <property type="entry name" value="LEUCINE-RICH REPEAT-CONTAINING PROTEIN"/>
    <property type="match status" value="1"/>
</dbReference>
<gene>
    <name evidence="5" type="ORF">A2U01_0000916</name>
</gene>
<dbReference type="SUPFAM" id="SSF52540">
    <property type="entry name" value="P-loop containing nucleoside triphosphate hydrolases"/>
    <property type="match status" value="1"/>
</dbReference>
<dbReference type="Gene3D" id="3.40.50.300">
    <property type="entry name" value="P-loop containing nucleotide triphosphate hydrolases"/>
    <property type="match status" value="1"/>
</dbReference>
<accession>A0A392M0P4</accession>
<feature type="domain" description="Disease resistance protein Roq1-like winged-helix" evidence="4">
    <location>
        <begin position="274"/>
        <end position="345"/>
    </location>
</feature>
<dbReference type="SUPFAM" id="SSF46785">
    <property type="entry name" value="Winged helix' DNA-binding domain"/>
    <property type="match status" value="1"/>
</dbReference>
<dbReference type="PANTHER" id="PTHR11017:SF271">
    <property type="entry name" value="DISEASE RESISTANCE PROTEIN (TIR-NBS-LRR CLASS) FAMILY"/>
    <property type="match status" value="1"/>
</dbReference>
<dbReference type="PRINTS" id="PR00364">
    <property type="entry name" value="DISEASERSIST"/>
</dbReference>
<feature type="non-terminal residue" evidence="5">
    <location>
        <position position="1"/>
    </location>
</feature>
<dbReference type="Gene3D" id="1.10.8.430">
    <property type="entry name" value="Helical domain of apoptotic protease-activating factors"/>
    <property type="match status" value="1"/>
</dbReference>
<dbReference type="InterPro" id="IPR027417">
    <property type="entry name" value="P-loop_NTPase"/>
</dbReference>